<evidence type="ECO:0000259" key="9">
    <source>
        <dbReference type="Pfam" id="PF13807"/>
    </source>
</evidence>
<dbReference type="GO" id="GO:0004713">
    <property type="term" value="F:protein tyrosine kinase activity"/>
    <property type="evidence" value="ECO:0007669"/>
    <property type="project" value="TreeGrafter"/>
</dbReference>
<dbReference type="NCBIfam" id="TIGR03007">
    <property type="entry name" value="pepcterm_ChnLen"/>
    <property type="match status" value="1"/>
</dbReference>
<organism evidence="10 11">
    <name type="scientific">Candidatus Accumulibacter vicinus</name>
    <dbReference type="NCBI Taxonomy" id="2954382"/>
    <lineage>
        <taxon>Bacteria</taxon>
        <taxon>Pseudomonadati</taxon>
        <taxon>Pseudomonadota</taxon>
        <taxon>Betaproteobacteria</taxon>
        <taxon>Candidatus Accumulibacter</taxon>
    </lineage>
</organism>
<keyword evidence="3 7" id="KW-0812">Transmembrane</keyword>
<evidence type="ECO:0000259" key="8">
    <source>
        <dbReference type="Pfam" id="PF02706"/>
    </source>
</evidence>
<reference evidence="10 11" key="1">
    <citation type="submission" date="2014-07" db="EMBL/GenBank/DDBJ databases">
        <title>Expanding our view of genomic diversity in Candidatus Accumulibacter clades.</title>
        <authorList>
            <person name="Skennerton C.T."/>
            <person name="Barr J.J."/>
            <person name="Slater F.R."/>
            <person name="Bond P.L."/>
            <person name="Tyson G.W."/>
        </authorList>
    </citation>
    <scope>NUCLEOTIDE SEQUENCE [LARGE SCALE GENOMIC DNA]</scope>
    <source>
        <strain evidence="11">SK-01</strain>
    </source>
</reference>
<dbReference type="Pfam" id="PF02706">
    <property type="entry name" value="Wzz"/>
    <property type="match status" value="1"/>
</dbReference>
<dbReference type="PANTHER" id="PTHR32309">
    <property type="entry name" value="TYROSINE-PROTEIN KINASE"/>
    <property type="match status" value="1"/>
</dbReference>
<dbReference type="STRING" id="1457154.CAPSK01_003846"/>
<evidence type="ECO:0000256" key="7">
    <source>
        <dbReference type="SAM" id="Phobius"/>
    </source>
</evidence>
<evidence type="ECO:0000256" key="4">
    <source>
        <dbReference type="ARBA" id="ARBA00022989"/>
    </source>
</evidence>
<dbReference type="Pfam" id="PF13807">
    <property type="entry name" value="GNVR"/>
    <property type="match status" value="1"/>
</dbReference>
<gene>
    <name evidence="10" type="primary">etk_1</name>
    <name evidence="10" type="ORF">CAPSK01_003846</name>
</gene>
<keyword evidence="10" id="KW-0808">Transferase</keyword>
<evidence type="ECO:0000256" key="1">
    <source>
        <dbReference type="ARBA" id="ARBA00004651"/>
    </source>
</evidence>
<dbReference type="Proteomes" id="UP000019812">
    <property type="component" value="Unassembled WGS sequence"/>
</dbReference>
<feature type="domain" description="Polysaccharide chain length determinant N-terminal" evidence="8">
    <location>
        <begin position="11"/>
        <end position="91"/>
    </location>
</feature>
<evidence type="ECO:0000256" key="2">
    <source>
        <dbReference type="ARBA" id="ARBA00022475"/>
    </source>
</evidence>
<dbReference type="GO" id="GO:0005886">
    <property type="term" value="C:plasma membrane"/>
    <property type="evidence" value="ECO:0007669"/>
    <property type="project" value="UniProtKB-SubCell"/>
</dbReference>
<dbReference type="InterPro" id="IPR014345">
    <property type="entry name" value="XrtA_polysacc_chain"/>
</dbReference>
<keyword evidence="2" id="KW-1003">Cell membrane</keyword>
<dbReference type="AlphaFoldDB" id="A0A084XWR3"/>
<dbReference type="RefSeq" id="WP_034929219.1">
    <property type="nucleotide sequence ID" value="NZ_JDSS02000037.1"/>
</dbReference>
<dbReference type="PANTHER" id="PTHR32309:SF13">
    <property type="entry name" value="FERRIC ENTEROBACTIN TRANSPORT PROTEIN FEPE"/>
    <property type="match status" value="1"/>
</dbReference>
<sequence>MDELLRQATAILRGMWQRRWLGIIVAWVVGAASVAAVLAIPDKYEASARIFVDTQSILRPLMAGLVTQPNIDQQVMMLSRTLITRPNVEKLIRMADLDLKIESKSERDALAETLMSSLKINNTSRDNIYTLSYRDVQPEQAKRVVQSLVSIFVESNLGDSRKDSESARKFLDKEIAGYEKKLEEAEARLKEFKLRNLANETAEGKDHFSRMSTAGALLEQSRLELREAEHSRDALKRQLLGEEPVLLPEAAQEPIVGVSIPEIDSRIDALQRNMDAMLQRFTEKHPDVVSTRRLIKELEVQKQEEIIARRKSALANPTASVNSSPVYQQLKVSLSETEARIAALLTRVAEYQARYDRLKSAIALVPQLEAEFTQLNRDYEINKKNYEQLVQRRESASLGSEMDNAGGVDFRLIDPPRASPNPVAPNRTLFLPLTMLLALAAGVAVTFAASQLRPVFFDARALREACGLPLLGTVSLLADEARKSRERKDLLRFAAACISLVGVYGAGILVFFLLSARTV</sequence>
<evidence type="ECO:0000256" key="3">
    <source>
        <dbReference type="ARBA" id="ARBA00022692"/>
    </source>
</evidence>
<dbReference type="EC" id="2.7.10.-" evidence="10"/>
<proteinExistence type="predicted"/>
<comment type="subcellular location">
    <subcellularLocation>
        <location evidence="1">Cell membrane</location>
        <topology evidence="1">Multi-pass membrane protein</topology>
    </subcellularLocation>
</comment>
<comment type="caution">
    <text evidence="10">The sequence shown here is derived from an EMBL/GenBank/DDBJ whole genome shotgun (WGS) entry which is preliminary data.</text>
</comment>
<keyword evidence="6" id="KW-0175">Coiled coil</keyword>
<evidence type="ECO:0000256" key="6">
    <source>
        <dbReference type="SAM" id="Coils"/>
    </source>
</evidence>
<accession>A0A084XWR3</accession>
<protein>
    <submittedName>
        <fullName evidence="10">Tyrosine-protein kinase etk</fullName>
        <ecNumber evidence="10">2.7.10.-</ecNumber>
    </submittedName>
</protein>
<evidence type="ECO:0000313" key="11">
    <source>
        <dbReference type="Proteomes" id="UP000019812"/>
    </source>
</evidence>
<evidence type="ECO:0000256" key="5">
    <source>
        <dbReference type="ARBA" id="ARBA00023136"/>
    </source>
</evidence>
<feature type="domain" description="Tyrosine-protein kinase G-rich" evidence="9">
    <location>
        <begin position="369"/>
        <end position="448"/>
    </location>
</feature>
<evidence type="ECO:0000313" key="10">
    <source>
        <dbReference type="EMBL" id="KFB66907.1"/>
    </source>
</evidence>
<feature type="transmembrane region" description="Helical" evidence="7">
    <location>
        <begin position="429"/>
        <end position="449"/>
    </location>
</feature>
<dbReference type="InterPro" id="IPR032807">
    <property type="entry name" value="GNVR"/>
</dbReference>
<feature type="transmembrane region" description="Helical" evidence="7">
    <location>
        <begin position="20"/>
        <end position="40"/>
    </location>
</feature>
<dbReference type="InterPro" id="IPR050445">
    <property type="entry name" value="Bact_polysacc_biosynth/exp"/>
</dbReference>
<feature type="transmembrane region" description="Helical" evidence="7">
    <location>
        <begin position="490"/>
        <end position="514"/>
    </location>
</feature>
<feature type="coiled-coil region" evidence="6">
    <location>
        <begin position="327"/>
        <end position="361"/>
    </location>
</feature>
<dbReference type="InterPro" id="IPR003856">
    <property type="entry name" value="LPS_length_determ_N"/>
</dbReference>
<feature type="coiled-coil region" evidence="6">
    <location>
        <begin position="161"/>
        <end position="238"/>
    </location>
</feature>
<name>A0A084XWR3_9PROT</name>
<keyword evidence="4 7" id="KW-1133">Transmembrane helix</keyword>
<keyword evidence="5 7" id="KW-0472">Membrane</keyword>
<keyword evidence="10" id="KW-0418">Kinase</keyword>
<dbReference type="EMBL" id="JDSS02000037">
    <property type="protein sequence ID" value="KFB66907.1"/>
    <property type="molecule type" value="Genomic_DNA"/>
</dbReference>